<accession>A0A8J3GD20</accession>
<dbReference type="AlphaFoldDB" id="A0A8J3GD20"/>
<gene>
    <name evidence="1" type="ORF">GCM10007047_19940</name>
</gene>
<evidence type="ECO:0000313" key="2">
    <source>
        <dbReference type="Proteomes" id="UP000642829"/>
    </source>
</evidence>
<sequence length="557" mass="62800">MTMSPQAKRRLIIGGAVLTVLLVATPFAWREFKQQRAINLAEDARILLEDEEYGAAWEAAKAAYALDPKNIEVARTLANIVDLAEPNKAPALWEGIYELSGEKADLLAWFDSVMRLENKADLARMTERLATDLPDASEALHRRAQSAIIHGQLEEGIQLSQQAAQAADASADIQFAYVQISQRSSDAEVREAGLVWLRQMAQRSDSTGLKAARWLLKAPNTSRDQLIEAAEKLANHPLAEREDMLTEIVIRRSTGEQSMEELLADAQALFTLDDPAELVELGRWLNLQRRSSDFLALVDFETAISRRDLFLVWVDSMAYSGQWEALQQIIERPRLPLDPFTIVLFRARIQDELGNDRVSNLIWGQAILAAKEDVHKLTFAYDYASKLNWNEKARDVLERLALLPMAQRKAYEKIIELDQSTGDMTAMRDALRRMAKKYPNDVSVANDLAYTNLLMGEDIEASAETAYRLLQESERPYLANLMTLALAHYQAGRSDLALEQLYPLAIDWSEVRPGWRAIYAAILAANGHDKESQYIMNGVNPDDLLPPEREILKNARK</sequence>
<evidence type="ECO:0000313" key="1">
    <source>
        <dbReference type="EMBL" id="GHC03374.1"/>
    </source>
</evidence>
<proteinExistence type="predicted"/>
<evidence type="ECO:0008006" key="3">
    <source>
        <dbReference type="Google" id="ProtNLM"/>
    </source>
</evidence>
<dbReference type="Proteomes" id="UP000642829">
    <property type="component" value="Unassembled WGS sequence"/>
</dbReference>
<dbReference type="InterPro" id="IPR011990">
    <property type="entry name" value="TPR-like_helical_dom_sf"/>
</dbReference>
<protein>
    <recommendedName>
        <fullName evidence="3">Tetratricopeptide repeat protein</fullName>
    </recommendedName>
</protein>
<organism evidence="1 2">
    <name type="scientific">Cerasicoccus arenae</name>
    <dbReference type="NCBI Taxonomy" id="424488"/>
    <lineage>
        <taxon>Bacteria</taxon>
        <taxon>Pseudomonadati</taxon>
        <taxon>Verrucomicrobiota</taxon>
        <taxon>Opitutia</taxon>
        <taxon>Puniceicoccales</taxon>
        <taxon>Cerasicoccaceae</taxon>
        <taxon>Cerasicoccus</taxon>
    </lineage>
</organism>
<dbReference type="SUPFAM" id="SSF48452">
    <property type="entry name" value="TPR-like"/>
    <property type="match status" value="1"/>
</dbReference>
<reference evidence="1" key="2">
    <citation type="submission" date="2020-09" db="EMBL/GenBank/DDBJ databases">
        <authorList>
            <person name="Sun Q."/>
            <person name="Kim S."/>
        </authorList>
    </citation>
    <scope>NUCLEOTIDE SEQUENCE</scope>
    <source>
        <strain evidence="1">KCTC 12870</strain>
    </source>
</reference>
<name>A0A8J3GD20_9BACT</name>
<keyword evidence="2" id="KW-1185">Reference proteome</keyword>
<dbReference type="EMBL" id="BMXG01000011">
    <property type="protein sequence ID" value="GHC03374.1"/>
    <property type="molecule type" value="Genomic_DNA"/>
</dbReference>
<comment type="caution">
    <text evidence="1">The sequence shown here is derived from an EMBL/GenBank/DDBJ whole genome shotgun (WGS) entry which is preliminary data.</text>
</comment>
<reference evidence="1" key="1">
    <citation type="journal article" date="2014" name="Int. J. Syst. Evol. Microbiol.">
        <title>Complete genome sequence of Corynebacterium casei LMG S-19264T (=DSM 44701T), isolated from a smear-ripened cheese.</title>
        <authorList>
            <consortium name="US DOE Joint Genome Institute (JGI-PGF)"/>
            <person name="Walter F."/>
            <person name="Albersmeier A."/>
            <person name="Kalinowski J."/>
            <person name="Ruckert C."/>
        </authorList>
    </citation>
    <scope>NUCLEOTIDE SEQUENCE</scope>
    <source>
        <strain evidence="1">KCTC 12870</strain>
    </source>
</reference>